<dbReference type="Proteomes" id="UP000030060">
    <property type="component" value="Unassembled WGS sequence"/>
</dbReference>
<evidence type="ECO:0000259" key="1">
    <source>
        <dbReference type="SMART" id="SM00901"/>
    </source>
</evidence>
<name>A0A0A1Z229_PSEFL</name>
<comment type="caution">
    <text evidence="2">The sequence shown here is derived from an EMBL/GenBank/DDBJ whole genome shotgun (WGS) entry which is preliminary data.</text>
</comment>
<dbReference type="SMART" id="SM00901">
    <property type="entry name" value="FRG"/>
    <property type="match status" value="1"/>
</dbReference>
<dbReference type="EMBL" id="ASGY01000121">
    <property type="protein sequence ID" value="KGE66797.1"/>
    <property type="molecule type" value="Genomic_DNA"/>
</dbReference>
<proteinExistence type="predicted"/>
<dbReference type="RefSeq" id="WP_038847234.1">
    <property type="nucleotide sequence ID" value="NZ_ASGY01000121.1"/>
</dbReference>
<dbReference type="AlphaFoldDB" id="A0A0A1Z229"/>
<dbReference type="OrthoDB" id="6942219at2"/>
<organism evidence="2 3">
    <name type="scientific">Pseudomonas fluorescens LMG 5329</name>
    <dbReference type="NCBI Taxonomy" id="1324332"/>
    <lineage>
        <taxon>Bacteria</taxon>
        <taxon>Pseudomonadati</taxon>
        <taxon>Pseudomonadota</taxon>
        <taxon>Gammaproteobacteria</taxon>
        <taxon>Pseudomonadales</taxon>
        <taxon>Pseudomonadaceae</taxon>
        <taxon>Pseudomonas</taxon>
    </lineage>
</organism>
<reference evidence="2 3" key="1">
    <citation type="journal article" date="2013" name="Genome Announc.">
        <title>Draft Genome Sequence of Pseudomonas fluorescens LMG 5329, a White Line-Inducing Principle-Producing Bioindicator for the Mushroom Pathogen Pseudomonas tolaasii.</title>
        <authorList>
            <person name="Ghequire M.G."/>
            <person name="Rokni-Zadeh H."/>
            <person name="Zarrineh P."/>
            <person name="De Mot R."/>
        </authorList>
    </citation>
    <scope>NUCLEOTIDE SEQUENCE [LARGE SCALE GENOMIC DNA]</scope>
    <source>
        <strain evidence="2 3">LMG 5329</strain>
    </source>
</reference>
<sequence>MRQYEANNVDELNQIIVSFGEDVLFRGQTSHYGEAGAPSIGTSFDRKGCIPSEMLKWCRYSQSVLDAYIAQHRADFGFQQALLQHYGWRSFYVDCTSSPAVAAWFASHKYTEAITLELCEDCDERAVMVRKRMARYAPMIGTGHLYVLDKHAANNVGLVNLAMLTVEGYRPRTVAQSAWLLGPLHNPIPQNCFLAQITVPSDVLQAYATARGLTDTNTLFPSPAEDPILRSLLGLPWEEIKSEASLKNLPAFKRTLELPEYHPSVVKIAGAQTAFYRGAKILDTQDSIDGNPHSGIFVETPDMVLYGSADPNKPLRFPKIEKLINENGTVAFEADTLIKHPTLDHLTLYQKGVGVIPRGPDLFEVCELTVKHPGLRLTGAGFITGWTYRRQANGVWTREEKSTDCSCGNTIVHAQHISALHIAEEFLRDPKGFE</sequence>
<feature type="domain" description="FRG" evidence="1">
    <location>
        <begin position="19"/>
        <end position="115"/>
    </location>
</feature>
<dbReference type="Pfam" id="PF08867">
    <property type="entry name" value="FRG"/>
    <property type="match status" value="1"/>
</dbReference>
<evidence type="ECO:0000313" key="2">
    <source>
        <dbReference type="EMBL" id="KGE66797.1"/>
    </source>
</evidence>
<accession>A0A0A1Z229</accession>
<evidence type="ECO:0000313" key="3">
    <source>
        <dbReference type="Proteomes" id="UP000030060"/>
    </source>
</evidence>
<protein>
    <recommendedName>
        <fullName evidence="1">FRG domain-containing protein</fullName>
    </recommendedName>
</protein>
<dbReference type="InterPro" id="IPR014966">
    <property type="entry name" value="FRG-dom"/>
</dbReference>
<gene>
    <name evidence="2" type="ORF">K814_0116605</name>
</gene>